<dbReference type="Pfam" id="PF13041">
    <property type="entry name" value="PPR_2"/>
    <property type="match status" value="1"/>
</dbReference>
<evidence type="ECO:0000313" key="3">
    <source>
        <dbReference type="EMBL" id="KAK3020078.1"/>
    </source>
</evidence>
<dbReference type="InterPro" id="IPR046960">
    <property type="entry name" value="PPR_At4g14850-like_plant"/>
</dbReference>
<gene>
    <name evidence="3" type="ORF">RJ639_004078</name>
</gene>
<dbReference type="InterPro" id="IPR011990">
    <property type="entry name" value="TPR-like_helical_dom_sf"/>
</dbReference>
<evidence type="ECO:0000256" key="2">
    <source>
        <dbReference type="PROSITE-ProRule" id="PRU00708"/>
    </source>
</evidence>
<evidence type="ECO:0008006" key="5">
    <source>
        <dbReference type="Google" id="ProtNLM"/>
    </source>
</evidence>
<comment type="caution">
    <text evidence="3">The sequence shown here is derived from an EMBL/GenBank/DDBJ whole genome shotgun (WGS) entry which is preliminary data.</text>
</comment>
<sequence>MEEKNEVSWTAMISGCVAAYNYKIAFDCFLEMQLEGVKPNRVTCIEVLPACAEVGFAKQGKEIHAYAFRHGFCSDMRFSSALVDLYGKHEDTLHLAKLIFELATTKDVVMWSSMITSFAQNADGAKESVSNRMERGSAEKMQQYKFNGCEAALSFSPNAYWLTHNSQQLYLFSLESKLHLHIISSLGN</sequence>
<keyword evidence="4" id="KW-1185">Reference proteome</keyword>
<evidence type="ECO:0000256" key="1">
    <source>
        <dbReference type="ARBA" id="ARBA00022737"/>
    </source>
</evidence>
<dbReference type="GO" id="GO:0003723">
    <property type="term" value="F:RNA binding"/>
    <property type="evidence" value="ECO:0007669"/>
    <property type="project" value="InterPro"/>
</dbReference>
<dbReference type="EMBL" id="JAVXUP010000835">
    <property type="protein sequence ID" value="KAK3020078.1"/>
    <property type="molecule type" value="Genomic_DNA"/>
</dbReference>
<accession>A0AA88W5Z0</accession>
<evidence type="ECO:0000313" key="4">
    <source>
        <dbReference type="Proteomes" id="UP001188597"/>
    </source>
</evidence>
<dbReference type="NCBIfam" id="TIGR00756">
    <property type="entry name" value="PPR"/>
    <property type="match status" value="1"/>
</dbReference>
<keyword evidence="1" id="KW-0677">Repeat</keyword>
<dbReference type="Gene3D" id="1.25.40.10">
    <property type="entry name" value="Tetratricopeptide repeat domain"/>
    <property type="match status" value="1"/>
</dbReference>
<name>A0AA88W5Z0_9ASTE</name>
<organism evidence="3 4">
    <name type="scientific">Escallonia herrerae</name>
    <dbReference type="NCBI Taxonomy" id="1293975"/>
    <lineage>
        <taxon>Eukaryota</taxon>
        <taxon>Viridiplantae</taxon>
        <taxon>Streptophyta</taxon>
        <taxon>Embryophyta</taxon>
        <taxon>Tracheophyta</taxon>
        <taxon>Spermatophyta</taxon>
        <taxon>Magnoliopsida</taxon>
        <taxon>eudicotyledons</taxon>
        <taxon>Gunneridae</taxon>
        <taxon>Pentapetalae</taxon>
        <taxon>asterids</taxon>
        <taxon>campanulids</taxon>
        <taxon>Escalloniales</taxon>
        <taxon>Escalloniaceae</taxon>
        <taxon>Escallonia</taxon>
    </lineage>
</organism>
<dbReference type="AlphaFoldDB" id="A0AA88W5Z0"/>
<dbReference type="Proteomes" id="UP001188597">
    <property type="component" value="Unassembled WGS sequence"/>
</dbReference>
<feature type="repeat" description="PPR" evidence="2">
    <location>
        <begin position="5"/>
        <end position="39"/>
    </location>
</feature>
<dbReference type="PROSITE" id="PS51375">
    <property type="entry name" value="PPR"/>
    <property type="match status" value="1"/>
</dbReference>
<dbReference type="PANTHER" id="PTHR47926">
    <property type="entry name" value="PENTATRICOPEPTIDE REPEAT-CONTAINING PROTEIN"/>
    <property type="match status" value="1"/>
</dbReference>
<dbReference type="InterPro" id="IPR002885">
    <property type="entry name" value="PPR_rpt"/>
</dbReference>
<proteinExistence type="predicted"/>
<dbReference type="GO" id="GO:0009451">
    <property type="term" value="P:RNA modification"/>
    <property type="evidence" value="ECO:0007669"/>
    <property type="project" value="InterPro"/>
</dbReference>
<protein>
    <recommendedName>
        <fullName evidence="5">Pentatricopeptide repeat-containing protein</fullName>
    </recommendedName>
</protein>
<reference evidence="3" key="1">
    <citation type="submission" date="2022-12" db="EMBL/GenBank/DDBJ databases">
        <title>Draft genome assemblies for two species of Escallonia (Escalloniales).</title>
        <authorList>
            <person name="Chanderbali A."/>
            <person name="Dervinis C."/>
            <person name="Anghel I."/>
            <person name="Soltis D."/>
            <person name="Soltis P."/>
            <person name="Zapata F."/>
        </authorList>
    </citation>
    <scope>NUCLEOTIDE SEQUENCE</scope>
    <source>
        <strain evidence="3">UCBG64.0493</strain>
        <tissue evidence="3">Leaf</tissue>
    </source>
</reference>